<keyword evidence="2" id="KW-1185">Reference proteome</keyword>
<organism evidence="1 2">
    <name type="scientific">Pisolithus microcarpus 441</name>
    <dbReference type="NCBI Taxonomy" id="765257"/>
    <lineage>
        <taxon>Eukaryota</taxon>
        <taxon>Fungi</taxon>
        <taxon>Dikarya</taxon>
        <taxon>Basidiomycota</taxon>
        <taxon>Agaricomycotina</taxon>
        <taxon>Agaricomycetes</taxon>
        <taxon>Agaricomycetidae</taxon>
        <taxon>Boletales</taxon>
        <taxon>Sclerodermatineae</taxon>
        <taxon>Pisolithaceae</taxon>
        <taxon>Pisolithus</taxon>
    </lineage>
</organism>
<reference evidence="1 2" key="1">
    <citation type="submission" date="2014-04" db="EMBL/GenBank/DDBJ databases">
        <authorList>
            <consortium name="DOE Joint Genome Institute"/>
            <person name="Kuo A."/>
            <person name="Kohler A."/>
            <person name="Costa M.D."/>
            <person name="Nagy L.G."/>
            <person name="Floudas D."/>
            <person name="Copeland A."/>
            <person name="Barry K.W."/>
            <person name="Cichocki N."/>
            <person name="Veneault-Fourrey C."/>
            <person name="LaButti K."/>
            <person name="Lindquist E.A."/>
            <person name="Lipzen A."/>
            <person name="Lundell T."/>
            <person name="Morin E."/>
            <person name="Murat C."/>
            <person name="Sun H."/>
            <person name="Tunlid A."/>
            <person name="Henrissat B."/>
            <person name="Grigoriev I.V."/>
            <person name="Hibbett D.S."/>
            <person name="Martin F."/>
            <person name="Nordberg H.P."/>
            <person name="Cantor M.N."/>
            <person name="Hua S.X."/>
        </authorList>
    </citation>
    <scope>NUCLEOTIDE SEQUENCE [LARGE SCALE GENOMIC DNA]</scope>
    <source>
        <strain evidence="1 2">441</strain>
    </source>
</reference>
<gene>
    <name evidence="1" type="ORF">PISMIDRAFT_679292</name>
</gene>
<dbReference type="HOGENOM" id="CLU_3107299_0_0_1"/>
<sequence length="51" mass="5969">MSNFWRIVLDRSSSNPECGQMDRQNKIDTARSLEIRTLSPSFHLLNELDFV</sequence>
<name>A0A0C9YFD1_9AGAM</name>
<dbReference type="AlphaFoldDB" id="A0A0C9YFD1"/>
<protein>
    <submittedName>
        <fullName evidence="1">Uncharacterized protein</fullName>
    </submittedName>
</protein>
<dbReference type="Proteomes" id="UP000054018">
    <property type="component" value="Unassembled WGS sequence"/>
</dbReference>
<evidence type="ECO:0000313" key="2">
    <source>
        <dbReference type="Proteomes" id="UP000054018"/>
    </source>
</evidence>
<evidence type="ECO:0000313" key="1">
    <source>
        <dbReference type="EMBL" id="KIK23550.1"/>
    </source>
</evidence>
<dbReference type="EMBL" id="KN833725">
    <property type="protein sequence ID" value="KIK23550.1"/>
    <property type="molecule type" value="Genomic_DNA"/>
</dbReference>
<reference evidence="2" key="2">
    <citation type="submission" date="2015-01" db="EMBL/GenBank/DDBJ databases">
        <title>Evolutionary Origins and Diversification of the Mycorrhizal Mutualists.</title>
        <authorList>
            <consortium name="DOE Joint Genome Institute"/>
            <consortium name="Mycorrhizal Genomics Consortium"/>
            <person name="Kohler A."/>
            <person name="Kuo A."/>
            <person name="Nagy L.G."/>
            <person name="Floudas D."/>
            <person name="Copeland A."/>
            <person name="Barry K.W."/>
            <person name="Cichocki N."/>
            <person name="Veneault-Fourrey C."/>
            <person name="LaButti K."/>
            <person name="Lindquist E.A."/>
            <person name="Lipzen A."/>
            <person name="Lundell T."/>
            <person name="Morin E."/>
            <person name="Murat C."/>
            <person name="Riley R."/>
            <person name="Ohm R."/>
            <person name="Sun H."/>
            <person name="Tunlid A."/>
            <person name="Henrissat B."/>
            <person name="Grigoriev I.V."/>
            <person name="Hibbett D.S."/>
            <person name="Martin F."/>
        </authorList>
    </citation>
    <scope>NUCLEOTIDE SEQUENCE [LARGE SCALE GENOMIC DNA]</scope>
    <source>
        <strain evidence="2">441</strain>
    </source>
</reference>
<accession>A0A0C9YFD1</accession>
<proteinExistence type="predicted"/>